<sequence>MDSETEPDARADGDAAGYCATGEPAAPTALVAVTAGQPVADCVLCGEPSEHPADAPGAPLCALCEWQQAQRGACSG</sequence>
<protein>
    <submittedName>
        <fullName evidence="1">Uncharacterized protein</fullName>
    </submittedName>
</protein>
<proteinExistence type="predicted"/>
<dbReference type="RefSeq" id="WP_380566327.1">
    <property type="nucleotide sequence ID" value="NZ_JBEUKS010000007.1"/>
</dbReference>
<dbReference type="Proteomes" id="UP001592581">
    <property type="component" value="Unassembled WGS sequence"/>
</dbReference>
<dbReference type="EMBL" id="JBEUKS010000007">
    <property type="protein sequence ID" value="MFC1440932.1"/>
    <property type="molecule type" value="Genomic_DNA"/>
</dbReference>
<name>A0ABV6XSM1_9ACTN</name>
<organism evidence="1 2">
    <name type="scientific">Streptacidiphilus jeojiensis</name>
    <dbReference type="NCBI Taxonomy" id="3229225"/>
    <lineage>
        <taxon>Bacteria</taxon>
        <taxon>Bacillati</taxon>
        <taxon>Actinomycetota</taxon>
        <taxon>Actinomycetes</taxon>
        <taxon>Kitasatosporales</taxon>
        <taxon>Streptomycetaceae</taxon>
        <taxon>Streptacidiphilus</taxon>
    </lineage>
</organism>
<gene>
    <name evidence="1" type="ORF">ABUW04_21970</name>
</gene>
<comment type="caution">
    <text evidence="1">The sequence shown here is derived from an EMBL/GenBank/DDBJ whole genome shotgun (WGS) entry which is preliminary data.</text>
</comment>
<reference evidence="1 2" key="1">
    <citation type="submission" date="2024-06" db="EMBL/GenBank/DDBJ databases">
        <authorList>
            <person name="Lee S.D."/>
        </authorList>
    </citation>
    <scope>NUCLEOTIDE SEQUENCE [LARGE SCALE GENOMIC DNA]</scope>
    <source>
        <strain evidence="1 2">N1-10</strain>
    </source>
</reference>
<accession>A0ABV6XSM1</accession>
<evidence type="ECO:0000313" key="1">
    <source>
        <dbReference type="EMBL" id="MFC1440932.1"/>
    </source>
</evidence>
<evidence type="ECO:0000313" key="2">
    <source>
        <dbReference type="Proteomes" id="UP001592581"/>
    </source>
</evidence>
<keyword evidence="2" id="KW-1185">Reference proteome</keyword>